<feature type="transmembrane region" description="Helical" evidence="1">
    <location>
        <begin position="397"/>
        <end position="418"/>
    </location>
</feature>
<protein>
    <recommendedName>
        <fullName evidence="4">ABC-2 family transporter protein</fullName>
    </recommendedName>
</protein>
<gene>
    <name evidence="2" type="ORF">Pan54_33630</name>
</gene>
<dbReference type="EMBL" id="SJPG01000001">
    <property type="protein sequence ID" value="TWT62620.1"/>
    <property type="molecule type" value="Genomic_DNA"/>
</dbReference>
<evidence type="ECO:0000256" key="1">
    <source>
        <dbReference type="SAM" id="Phobius"/>
    </source>
</evidence>
<dbReference type="OrthoDB" id="231083at2"/>
<comment type="caution">
    <text evidence="2">The sequence shown here is derived from an EMBL/GenBank/DDBJ whole genome shotgun (WGS) entry which is preliminary data.</text>
</comment>
<dbReference type="PANTHER" id="PTHR43471">
    <property type="entry name" value="ABC TRANSPORTER PERMEASE"/>
    <property type="match status" value="1"/>
</dbReference>
<keyword evidence="1" id="KW-0472">Membrane</keyword>
<accession>A0A5C5XI28</accession>
<dbReference type="Proteomes" id="UP000316095">
    <property type="component" value="Unassembled WGS sequence"/>
</dbReference>
<keyword evidence="3" id="KW-1185">Reference proteome</keyword>
<reference evidence="2 3" key="1">
    <citation type="submission" date="2019-02" db="EMBL/GenBank/DDBJ databases">
        <title>Deep-cultivation of Planctomycetes and their phenomic and genomic characterization uncovers novel biology.</title>
        <authorList>
            <person name="Wiegand S."/>
            <person name="Jogler M."/>
            <person name="Boedeker C."/>
            <person name="Pinto D."/>
            <person name="Vollmers J."/>
            <person name="Rivas-Marin E."/>
            <person name="Kohn T."/>
            <person name="Peeters S.H."/>
            <person name="Heuer A."/>
            <person name="Rast P."/>
            <person name="Oberbeckmann S."/>
            <person name="Bunk B."/>
            <person name="Jeske O."/>
            <person name="Meyerdierks A."/>
            <person name="Storesund J.E."/>
            <person name="Kallscheuer N."/>
            <person name="Luecker S."/>
            <person name="Lage O.M."/>
            <person name="Pohl T."/>
            <person name="Merkel B.J."/>
            <person name="Hornburger P."/>
            <person name="Mueller R.-W."/>
            <person name="Bruemmer F."/>
            <person name="Labrenz M."/>
            <person name="Spormann A.M."/>
            <person name="Op Den Camp H."/>
            <person name="Overmann J."/>
            <person name="Amann R."/>
            <person name="Jetten M.S.M."/>
            <person name="Mascher T."/>
            <person name="Medema M.H."/>
            <person name="Devos D.P."/>
            <person name="Kaster A.-K."/>
            <person name="Ovreas L."/>
            <person name="Rohde M."/>
            <person name="Galperin M.Y."/>
            <person name="Jogler C."/>
        </authorList>
    </citation>
    <scope>NUCLEOTIDE SEQUENCE [LARGE SCALE GENOMIC DNA]</scope>
    <source>
        <strain evidence="2 3">Pan54</strain>
    </source>
</reference>
<evidence type="ECO:0000313" key="2">
    <source>
        <dbReference type="EMBL" id="TWT62620.1"/>
    </source>
</evidence>
<feature type="transmembrane region" description="Helical" evidence="1">
    <location>
        <begin position="114"/>
        <end position="141"/>
    </location>
</feature>
<feature type="transmembrane region" description="Helical" evidence="1">
    <location>
        <begin position="430"/>
        <end position="449"/>
    </location>
</feature>
<organism evidence="2 3">
    <name type="scientific">Rubinisphaera italica</name>
    <dbReference type="NCBI Taxonomy" id="2527969"/>
    <lineage>
        <taxon>Bacteria</taxon>
        <taxon>Pseudomonadati</taxon>
        <taxon>Planctomycetota</taxon>
        <taxon>Planctomycetia</taxon>
        <taxon>Planctomycetales</taxon>
        <taxon>Planctomycetaceae</taxon>
        <taxon>Rubinisphaera</taxon>
    </lineage>
</organism>
<feature type="transmembrane region" description="Helical" evidence="1">
    <location>
        <begin position="83"/>
        <end position="102"/>
    </location>
</feature>
<keyword evidence="1" id="KW-1133">Transmembrane helix</keyword>
<keyword evidence="1" id="KW-0812">Transmembrane</keyword>
<evidence type="ECO:0000313" key="3">
    <source>
        <dbReference type="Proteomes" id="UP000316095"/>
    </source>
</evidence>
<evidence type="ECO:0008006" key="4">
    <source>
        <dbReference type="Google" id="ProtNLM"/>
    </source>
</evidence>
<dbReference type="RefSeq" id="WP_146504452.1">
    <property type="nucleotide sequence ID" value="NZ_SJPG01000001.1"/>
</dbReference>
<feature type="transmembrane region" description="Helical" evidence="1">
    <location>
        <begin position="162"/>
        <end position="187"/>
    </location>
</feature>
<proteinExistence type="predicted"/>
<feature type="transmembrane region" description="Helical" evidence="1">
    <location>
        <begin position="20"/>
        <end position="40"/>
    </location>
</feature>
<name>A0A5C5XI28_9PLAN</name>
<sequence length="560" mass="62776">MSFDVVGFDFLEGLTHFLKVFGGVALTALIVSFILALIQYGGRGPGLFFKTLWQALVDFAHTSPRRVWAITELTWKESARKKALFVFVVFAILIMFAGWFLRDSVDRADLQLKIYVKFVLTAISWLTLPVILLLSCWGLPADIKNRSLHTVVTKPIRRHEVVLGRFFGFTLVGTVILLVMGSVGYLWTVGQMPEAAKSELVGRVPVYGDMTYSNRIGDRPDFDDPNNPQNPASAATNVGDVWEFRSYIEGGTKSRTFYDFDNIDVAAAKRAGQFRIEYNFEAFRTHKGDIEKRLLCRITIVNNESGLRVPLETFEVKEFSNRSADKTIILGGTDEEGNPIETVTYREENTNEVKSVNIFDELLKGGDITVEVQCLDPGQFLGMARPDLFIRMPDRPFYITFFKAIFGIWLEMVLIIVLGVTASCFVKGPVATLLTFGMLVIGSGFSELMQSLAIGTSEGGGPFESAYRMFMHLNPSVSIDDGPLKTIMTIVDQAALGFLWTVQYLFPQFEYYNMVPFVANGFDVPWKASLLPSILVTLAFVIPCLILGYFSMQLREMEAK</sequence>
<dbReference type="AlphaFoldDB" id="A0A5C5XI28"/>
<feature type="transmembrane region" description="Helical" evidence="1">
    <location>
        <begin position="530"/>
        <end position="550"/>
    </location>
</feature>
<dbReference type="PANTHER" id="PTHR43471:SF10">
    <property type="entry name" value="SLL1107 PROTEIN"/>
    <property type="match status" value="1"/>
</dbReference>